<keyword evidence="2" id="KW-0503">Monooxygenase</keyword>
<evidence type="ECO:0000256" key="1">
    <source>
        <dbReference type="SAM" id="Phobius"/>
    </source>
</evidence>
<feature type="transmembrane region" description="Helical" evidence="1">
    <location>
        <begin position="199"/>
        <end position="218"/>
    </location>
</feature>
<dbReference type="AlphaFoldDB" id="A0A075H555"/>
<dbReference type="Gene3D" id="1.20.1450.10">
    <property type="entry name" value="Ammonia/particulate methane monooxygenase, subunit A"/>
    <property type="match status" value="1"/>
</dbReference>
<sequence length="235" mass="26557">MHDLVNFPNFYILTDRNIFMVWLRRCTHYLFIVVVAVNSTLLTINAGDYIFYTDWAWTSFVVFSISQTLMLTVGACYYLTFTGVPGTATYYALIMTVYTWIAKGAWFALGYPYDFIVTPVWLPSAMLLDLAYWATKKNKHSLILFGGVLVGMSLPLFNMVNLITVADPLETAFKYPRPTLPPYMTPIEPQVGKFYNSPVALGAGAGAVLACTFAALGCKLTTWTYRWMAAWSKWD</sequence>
<evidence type="ECO:0000313" key="2">
    <source>
        <dbReference type="EMBL" id="AIF09048.1"/>
    </source>
</evidence>
<keyword evidence="1" id="KW-1133">Transmembrane helix</keyword>
<keyword evidence="2" id="KW-0560">Oxidoreductase</keyword>
<proteinExistence type="predicted"/>
<organism evidence="2">
    <name type="scientific">uncultured marine thaumarchaeote KM3_34_C02</name>
    <dbReference type="NCBI Taxonomy" id="1456129"/>
    <lineage>
        <taxon>Archaea</taxon>
        <taxon>Nitrososphaerota</taxon>
        <taxon>environmental samples</taxon>
    </lineage>
</organism>
<feature type="transmembrane region" description="Helical" evidence="1">
    <location>
        <begin position="90"/>
        <end position="109"/>
    </location>
</feature>
<feature type="transmembrane region" description="Helical" evidence="1">
    <location>
        <begin position="142"/>
        <end position="166"/>
    </location>
</feature>
<reference evidence="2" key="1">
    <citation type="journal article" date="2014" name="Genome Biol. Evol.">
        <title>Pangenome evidence for extensive interdomain horizontal transfer affecting lineage core and shell genes in uncultured planktonic thaumarchaeota and euryarchaeota.</title>
        <authorList>
            <person name="Deschamps P."/>
            <person name="Zivanovic Y."/>
            <person name="Moreira D."/>
            <person name="Rodriguez-Valera F."/>
            <person name="Lopez-Garcia P."/>
        </authorList>
    </citation>
    <scope>NUCLEOTIDE SEQUENCE</scope>
</reference>
<keyword evidence="1" id="KW-0472">Membrane</keyword>
<dbReference type="InterPro" id="IPR037001">
    <property type="entry name" value="NH3/CH4_mOase_suA_sf"/>
</dbReference>
<gene>
    <name evidence="2" type="primary">amoA</name>
</gene>
<dbReference type="EC" id="1.14.99.39" evidence="2"/>
<protein>
    <submittedName>
        <fullName evidence="2">Ammonia monooxygenase subunit A (AmoA)</fullName>
        <ecNumber evidence="2">1.14.99.39</ecNumber>
    </submittedName>
</protein>
<dbReference type="EMBL" id="KF900850">
    <property type="protein sequence ID" value="AIF09048.1"/>
    <property type="molecule type" value="Genomic_DNA"/>
</dbReference>
<dbReference type="GO" id="GO:0018597">
    <property type="term" value="F:ammonia monooxygenase activity"/>
    <property type="evidence" value="ECO:0007669"/>
    <property type="project" value="UniProtKB-EC"/>
</dbReference>
<feature type="transmembrane region" description="Helical" evidence="1">
    <location>
        <begin position="29"/>
        <end position="51"/>
    </location>
</feature>
<feature type="transmembrane region" description="Helical" evidence="1">
    <location>
        <begin position="57"/>
        <end position="78"/>
    </location>
</feature>
<dbReference type="Pfam" id="PF12942">
    <property type="entry name" value="Archaeal_AmoA"/>
    <property type="match status" value="1"/>
</dbReference>
<keyword evidence="1" id="KW-0812">Transmembrane</keyword>
<dbReference type="InterPro" id="IPR024656">
    <property type="entry name" value="AmoA_arc"/>
</dbReference>
<name>A0A075H555_9ARCH</name>
<feature type="transmembrane region" description="Helical" evidence="1">
    <location>
        <begin position="115"/>
        <end position="135"/>
    </location>
</feature>
<accession>A0A075H555</accession>